<dbReference type="AlphaFoldDB" id="A0A2U1J473"/>
<protein>
    <recommendedName>
        <fullName evidence="5">G-protein coupled receptors family 2 profile 2 domain-containing protein</fullName>
    </recommendedName>
</protein>
<evidence type="ECO:0000313" key="4">
    <source>
        <dbReference type="Proteomes" id="UP000245591"/>
    </source>
</evidence>
<feature type="transmembrane region" description="Helical" evidence="2">
    <location>
        <begin position="20"/>
        <end position="42"/>
    </location>
</feature>
<evidence type="ECO:0000256" key="1">
    <source>
        <dbReference type="SAM" id="MobiDB-lite"/>
    </source>
</evidence>
<accession>A0A2U1J473</accession>
<feature type="transmembrane region" description="Helical" evidence="2">
    <location>
        <begin position="54"/>
        <end position="76"/>
    </location>
</feature>
<evidence type="ECO:0000313" key="3">
    <source>
        <dbReference type="EMBL" id="PVZ99808.1"/>
    </source>
</evidence>
<organism evidence="3 4">
    <name type="scientific">Smittium angustum</name>
    <dbReference type="NCBI Taxonomy" id="133377"/>
    <lineage>
        <taxon>Eukaryota</taxon>
        <taxon>Fungi</taxon>
        <taxon>Fungi incertae sedis</taxon>
        <taxon>Zoopagomycota</taxon>
        <taxon>Kickxellomycotina</taxon>
        <taxon>Harpellomycetes</taxon>
        <taxon>Harpellales</taxon>
        <taxon>Legeriomycetaceae</taxon>
        <taxon>Smittium</taxon>
    </lineage>
</organism>
<dbReference type="EMBL" id="MBFU01000387">
    <property type="protein sequence ID" value="PVZ99808.1"/>
    <property type="molecule type" value="Genomic_DNA"/>
</dbReference>
<feature type="transmembrane region" description="Helical" evidence="2">
    <location>
        <begin position="253"/>
        <end position="277"/>
    </location>
</feature>
<feature type="transmembrane region" description="Helical" evidence="2">
    <location>
        <begin position="127"/>
        <end position="152"/>
    </location>
</feature>
<keyword evidence="2" id="KW-0812">Transmembrane</keyword>
<dbReference type="PROSITE" id="PS51257">
    <property type="entry name" value="PROKAR_LIPOPROTEIN"/>
    <property type="match status" value="1"/>
</dbReference>
<feature type="transmembrane region" description="Helical" evidence="2">
    <location>
        <begin position="88"/>
        <end position="115"/>
    </location>
</feature>
<feature type="compositionally biased region" description="Polar residues" evidence="1">
    <location>
        <begin position="412"/>
        <end position="424"/>
    </location>
</feature>
<feature type="transmembrane region" description="Helical" evidence="2">
    <location>
        <begin position="172"/>
        <end position="198"/>
    </location>
</feature>
<dbReference type="Proteomes" id="UP000245591">
    <property type="component" value="Unassembled WGS sequence"/>
</dbReference>
<feature type="transmembrane region" description="Helical" evidence="2">
    <location>
        <begin position="289"/>
        <end position="311"/>
    </location>
</feature>
<proteinExistence type="predicted"/>
<keyword evidence="2" id="KW-1133">Transmembrane helix</keyword>
<evidence type="ECO:0000256" key="2">
    <source>
        <dbReference type="SAM" id="Phobius"/>
    </source>
</evidence>
<evidence type="ECO:0008006" key="5">
    <source>
        <dbReference type="Google" id="ProtNLM"/>
    </source>
</evidence>
<reference evidence="3 4" key="1">
    <citation type="journal article" date="2018" name="MBio">
        <title>Comparative Genomics Reveals the Core Gene Toolbox for the Fungus-Insect Symbiosis.</title>
        <authorList>
            <person name="Wang Y."/>
            <person name="Stata M."/>
            <person name="Wang W."/>
            <person name="Stajich J.E."/>
            <person name="White M.M."/>
            <person name="Moncalvo J.M."/>
        </authorList>
    </citation>
    <scope>NUCLEOTIDE SEQUENCE [LARGE SCALE GENOMIC DNA]</scope>
    <source>
        <strain evidence="3 4">AUS-126-30</strain>
    </source>
</reference>
<keyword evidence="4" id="KW-1185">Reference proteome</keyword>
<feature type="region of interest" description="Disordered" evidence="1">
    <location>
        <begin position="371"/>
        <end position="438"/>
    </location>
</feature>
<sequence>MKKFKLFEIDSWNTTYTVVFISANVLTLISCIGVILVFIFVIKKHNPKETKRLLYQQISQLCFYSIFKSIVQLLSIKSGLPGFIGTALSFLTIFIVLNLCWTSFFILVNLCLVYMEHINRVSRLKNYYIVIGNAFSSLPALSAGITGCLGWNNRLKVYLFTEKSSTIVDTEVAFWIFYLMPMLFTTALSTLVMIQTLVSLRRNIDKEKLSKNLLEGYNTTKNQTAKGIGISLWKKIGFQLRFKLHQPVVIRKVFGRILLFPLVHIFSHTFYLMTFILIEEDVPSTKSRILFALGQVFLSLSGFLYSLIFFTDSLTTTVIGKIRYKTVEKYYFKVINIEQEQQDEKSSSEDSDSNYKSDSDFNLFLYPEDDYSKGNSKKQNSKSPTQQKSPSFSSYETSQTASTSKRHKQSFNRRSTLDTHNQNQKQKKYKRTSSVKSTESESPKFKNFMFYLCKYILKSKQDELVYKRLNFLNM</sequence>
<keyword evidence="2" id="KW-0472">Membrane</keyword>
<gene>
    <name evidence="3" type="ORF">BB558_004159</name>
</gene>
<feature type="compositionally biased region" description="Polar residues" evidence="1">
    <location>
        <begin position="384"/>
        <end position="403"/>
    </location>
</feature>
<name>A0A2U1J473_SMIAN</name>
<comment type="caution">
    <text evidence="3">The sequence shown here is derived from an EMBL/GenBank/DDBJ whole genome shotgun (WGS) entry which is preliminary data.</text>
</comment>